<protein>
    <submittedName>
        <fullName evidence="1">Uncharacterized protein</fullName>
    </submittedName>
</protein>
<proteinExistence type="predicted"/>
<name>A0A0K2UT30_LEPSM</name>
<organism evidence="1">
    <name type="scientific">Lepeophtheirus salmonis</name>
    <name type="common">Salmon louse</name>
    <name type="synonym">Caligus salmonis</name>
    <dbReference type="NCBI Taxonomy" id="72036"/>
    <lineage>
        <taxon>Eukaryota</taxon>
        <taxon>Metazoa</taxon>
        <taxon>Ecdysozoa</taxon>
        <taxon>Arthropoda</taxon>
        <taxon>Crustacea</taxon>
        <taxon>Multicrustacea</taxon>
        <taxon>Hexanauplia</taxon>
        <taxon>Copepoda</taxon>
        <taxon>Siphonostomatoida</taxon>
        <taxon>Caligidae</taxon>
        <taxon>Lepeophtheirus</taxon>
    </lineage>
</organism>
<dbReference type="EMBL" id="HACA01024058">
    <property type="protein sequence ID" value="CDW41419.1"/>
    <property type="molecule type" value="Transcribed_RNA"/>
</dbReference>
<sequence length="22" mass="2743">MIFFNHSYYNPLNYLDAIHIEK</sequence>
<dbReference type="AlphaFoldDB" id="A0A0K2UT30"/>
<reference evidence="1" key="1">
    <citation type="submission" date="2014-05" db="EMBL/GenBank/DDBJ databases">
        <authorList>
            <person name="Chronopoulou M."/>
        </authorList>
    </citation>
    <scope>NUCLEOTIDE SEQUENCE</scope>
    <source>
        <tissue evidence="1">Whole organism</tissue>
    </source>
</reference>
<evidence type="ECO:0000313" key="1">
    <source>
        <dbReference type="EMBL" id="CDW41419.1"/>
    </source>
</evidence>
<accession>A0A0K2UT30</accession>